<keyword evidence="2" id="KW-0645">Protease</keyword>
<comment type="similarity">
    <text evidence="1">Belongs to the peptidase C40 family.</text>
</comment>
<sequence length="383" mass="39916">MSRSAKAVHATLLAVALGTAAPLAFAPAALADPAAQAAPAQPSEKQKLDAEVEALLAAPIPQDVDGLLDHVGRISHAAGATSDEVEQTKVNIGDYQKRLDEANASLEAANKQAEDIAQRLEGTRGEVTNVSLAMYRGANVDPVSTVVGATGPQAAMERTSYLNSISSQTANTLNALDEEIAAAAKARSAASRAKASADFQLRTLNEQKAKLDARNTQLDELKNRVMTVVDGLSPEDRQRWVDRNGPIDVDVDEFLGKLKESAEAAGGSVGNYAGVVAAAMSKLGSPYSWGAAGPDAFDCSGLMLWAYQQQGKTIPRTSGAQIAGGQSVSRANLQPGDIVGFYPGITHVGMYIGDGKIVHASDYGIPVQVVSVDSMPFAGAARY</sequence>
<proteinExistence type="inferred from homology"/>
<reference evidence="8" key="1">
    <citation type="journal article" date="2021" name="PeerJ">
        <title>Extensive microbial diversity within the chicken gut microbiome revealed by metagenomics and culture.</title>
        <authorList>
            <person name="Gilroy R."/>
            <person name="Ravi A."/>
            <person name="Getino M."/>
            <person name="Pursley I."/>
            <person name="Horton D.L."/>
            <person name="Alikhan N.F."/>
            <person name="Baker D."/>
            <person name="Gharbi K."/>
            <person name="Hall N."/>
            <person name="Watson M."/>
            <person name="Adriaenssens E.M."/>
            <person name="Foster-Nyarko E."/>
            <person name="Jarju S."/>
            <person name="Secka A."/>
            <person name="Antonio M."/>
            <person name="Oren A."/>
            <person name="Chaudhuri R.R."/>
            <person name="La Ragione R."/>
            <person name="Hildebrand F."/>
            <person name="Pallen M.J."/>
        </authorList>
    </citation>
    <scope>NUCLEOTIDE SEQUENCE</scope>
    <source>
        <strain evidence="8">4376</strain>
    </source>
</reference>
<organism evidence="8 9">
    <name type="scientific">Candidatus Corynebacterium gallistercoris</name>
    <dbReference type="NCBI Taxonomy" id="2838530"/>
    <lineage>
        <taxon>Bacteria</taxon>
        <taxon>Bacillati</taxon>
        <taxon>Actinomycetota</taxon>
        <taxon>Actinomycetes</taxon>
        <taxon>Mycobacteriales</taxon>
        <taxon>Corynebacteriaceae</taxon>
        <taxon>Corynebacterium</taxon>
    </lineage>
</organism>
<gene>
    <name evidence="8" type="ORF">H9867_09230</name>
</gene>
<name>A0A9D1RZV6_9CORY</name>
<dbReference type="Gene3D" id="3.90.1720.10">
    <property type="entry name" value="endopeptidase domain like (from Nostoc punctiforme)"/>
    <property type="match status" value="1"/>
</dbReference>
<keyword evidence="6" id="KW-0732">Signal</keyword>
<dbReference type="PANTHER" id="PTHR47359">
    <property type="entry name" value="PEPTIDOGLYCAN DL-ENDOPEPTIDASE CWLO"/>
    <property type="match status" value="1"/>
</dbReference>
<dbReference type="AlphaFoldDB" id="A0A9D1RZV6"/>
<keyword evidence="3" id="KW-0378">Hydrolase</keyword>
<dbReference type="SUPFAM" id="SSF54001">
    <property type="entry name" value="Cysteine proteinases"/>
    <property type="match status" value="1"/>
</dbReference>
<keyword evidence="5" id="KW-0175">Coiled coil</keyword>
<dbReference type="PANTHER" id="PTHR47359:SF3">
    <property type="entry name" value="NLP_P60 DOMAIN-CONTAINING PROTEIN-RELATED"/>
    <property type="match status" value="1"/>
</dbReference>
<evidence type="ECO:0000256" key="2">
    <source>
        <dbReference type="ARBA" id="ARBA00022670"/>
    </source>
</evidence>
<accession>A0A9D1RZV6</accession>
<dbReference type="InterPro" id="IPR000064">
    <property type="entry name" value="NLP_P60_dom"/>
</dbReference>
<evidence type="ECO:0000256" key="4">
    <source>
        <dbReference type="ARBA" id="ARBA00022807"/>
    </source>
</evidence>
<evidence type="ECO:0000259" key="7">
    <source>
        <dbReference type="PROSITE" id="PS51935"/>
    </source>
</evidence>
<evidence type="ECO:0000256" key="1">
    <source>
        <dbReference type="ARBA" id="ARBA00007074"/>
    </source>
</evidence>
<dbReference type="Gene3D" id="6.10.250.3150">
    <property type="match status" value="1"/>
</dbReference>
<dbReference type="Pfam" id="PF00877">
    <property type="entry name" value="NLPC_P60"/>
    <property type="match status" value="1"/>
</dbReference>
<dbReference type="GO" id="GO:0008234">
    <property type="term" value="F:cysteine-type peptidase activity"/>
    <property type="evidence" value="ECO:0007669"/>
    <property type="project" value="UniProtKB-KW"/>
</dbReference>
<evidence type="ECO:0000313" key="9">
    <source>
        <dbReference type="Proteomes" id="UP000824189"/>
    </source>
</evidence>
<dbReference type="EMBL" id="DXFZ01000109">
    <property type="protein sequence ID" value="HIW96640.1"/>
    <property type="molecule type" value="Genomic_DNA"/>
</dbReference>
<dbReference type="GO" id="GO:0006508">
    <property type="term" value="P:proteolysis"/>
    <property type="evidence" value="ECO:0007669"/>
    <property type="project" value="UniProtKB-KW"/>
</dbReference>
<feature type="domain" description="NlpC/P60" evidence="7">
    <location>
        <begin position="269"/>
        <end position="383"/>
    </location>
</feature>
<feature type="chain" id="PRO_5038627081" evidence="6">
    <location>
        <begin position="32"/>
        <end position="383"/>
    </location>
</feature>
<dbReference type="Proteomes" id="UP000824189">
    <property type="component" value="Unassembled WGS sequence"/>
</dbReference>
<evidence type="ECO:0000256" key="6">
    <source>
        <dbReference type="SAM" id="SignalP"/>
    </source>
</evidence>
<evidence type="ECO:0000256" key="5">
    <source>
        <dbReference type="SAM" id="Coils"/>
    </source>
</evidence>
<dbReference type="InterPro" id="IPR051794">
    <property type="entry name" value="PG_Endopeptidase_C40"/>
</dbReference>
<evidence type="ECO:0000256" key="3">
    <source>
        <dbReference type="ARBA" id="ARBA00022801"/>
    </source>
</evidence>
<evidence type="ECO:0000313" key="8">
    <source>
        <dbReference type="EMBL" id="HIW96640.1"/>
    </source>
</evidence>
<feature type="signal peptide" evidence="6">
    <location>
        <begin position="1"/>
        <end position="31"/>
    </location>
</feature>
<dbReference type="PROSITE" id="PS51935">
    <property type="entry name" value="NLPC_P60"/>
    <property type="match status" value="1"/>
</dbReference>
<dbReference type="CDD" id="cd15841">
    <property type="entry name" value="SNARE_Qc"/>
    <property type="match status" value="1"/>
</dbReference>
<dbReference type="InterPro" id="IPR038765">
    <property type="entry name" value="Papain-like_cys_pep_sf"/>
</dbReference>
<keyword evidence="4" id="KW-0788">Thiol protease</keyword>
<protein>
    <submittedName>
        <fullName evidence="8">C40 family peptidase</fullName>
    </submittedName>
</protein>
<feature type="coiled-coil region" evidence="5">
    <location>
        <begin position="85"/>
        <end position="126"/>
    </location>
</feature>
<reference evidence="8" key="2">
    <citation type="submission" date="2021-04" db="EMBL/GenBank/DDBJ databases">
        <authorList>
            <person name="Gilroy R."/>
        </authorList>
    </citation>
    <scope>NUCLEOTIDE SEQUENCE</scope>
    <source>
        <strain evidence="8">4376</strain>
    </source>
</reference>
<comment type="caution">
    <text evidence="8">The sequence shown here is derived from an EMBL/GenBank/DDBJ whole genome shotgun (WGS) entry which is preliminary data.</text>
</comment>